<feature type="compositionally biased region" description="Pro residues" evidence="1">
    <location>
        <begin position="161"/>
        <end position="180"/>
    </location>
</feature>
<feature type="compositionally biased region" description="Basic and acidic residues" evidence="1">
    <location>
        <begin position="120"/>
        <end position="129"/>
    </location>
</feature>
<reference evidence="2 3" key="1">
    <citation type="submission" date="2017-03" db="EMBL/GenBank/DDBJ databases">
        <title>WGS assembly of Porphyra umbilicalis.</title>
        <authorList>
            <person name="Brawley S.H."/>
            <person name="Blouin N.A."/>
            <person name="Ficko-Blean E."/>
            <person name="Wheeler G.L."/>
            <person name="Lohr M."/>
            <person name="Goodson H.V."/>
            <person name="Jenkins J.W."/>
            <person name="Blaby-Haas C.E."/>
            <person name="Helliwell K.E."/>
            <person name="Chan C."/>
            <person name="Marriage T."/>
            <person name="Bhattacharya D."/>
            <person name="Klein A.S."/>
            <person name="Badis Y."/>
            <person name="Brodie J."/>
            <person name="Cao Y."/>
            <person name="Collen J."/>
            <person name="Dittami S.M."/>
            <person name="Gachon C.M."/>
            <person name="Green B.R."/>
            <person name="Karpowicz S."/>
            <person name="Kim J.W."/>
            <person name="Kudahl U."/>
            <person name="Lin S."/>
            <person name="Michel G."/>
            <person name="Mittag M."/>
            <person name="Olson B.J."/>
            <person name="Pangilinan J."/>
            <person name="Peng Y."/>
            <person name="Qiu H."/>
            <person name="Shu S."/>
            <person name="Singer J.T."/>
            <person name="Smith A.G."/>
            <person name="Sprecher B.N."/>
            <person name="Wagner V."/>
            <person name="Wang W."/>
            <person name="Wang Z.-Y."/>
            <person name="Yan J."/>
            <person name="Yarish C."/>
            <person name="Zoeuner-Riek S."/>
            <person name="Zhuang Y."/>
            <person name="Zou Y."/>
            <person name="Lindquist E.A."/>
            <person name="Grimwood J."/>
            <person name="Barry K."/>
            <person name="Rokhsar D.S."/>
            <person name="Schmutz J."/>
            <person name="Stiller J.W."/>
            <person name="Grossman A.R."/>
            <person name="Prochnik S.E."/>
        </authorList>
    </citation>
    <scope>NUCLEOTIDE SEQUENCE [LARGE SCALE GENOMIC DNA]</scope>
    <source>
        <strain evidence="2">4086291</strain>
    </source>
</reference>
<evidence type="ECO:0000256" key="1">
    <source>
        <dbReference type="SAM" id="MobiDB-lite"/>
    </source>
</evidence>
<feature type="region of interest" description="Disordered" evidence="1">
    <location>
        <begin position="44"/>
        <end position="236"/>
    </location>
</feature>
<evidence type="ECO:0000313" key="3">
    <source>
        <dbReference type="Proteomes" id="UP000218209"/>
    </source>
</evidence>
<name>A0A1X6NMB4_PORUM</name>
<dbReference type="AlphaFoldDB" id="A0A1X6NMB4"/>
<feature type="compositionally biased region" description="Low complexity" evidence="1">
    <location>
        <begin position="196"/>
        <end position="222"/>
    </location>
</feature>
<evidence type="ECO:0000313" key="2">
    <source>
        <dbReference type="EMBL" id="OSX69728.1"/>
    </source>
</evidence>
<gene>
    <name evidence="2" type="ORF">BU14_1241s0003</name>
</gene>
<protein>
    <submittedName>
        <fullName evidence="2">Uncharacterized protein</fullName>
    </submittedName>
</protein>
<accession>A0A1X6NMB4</accession>
<dbReference type="EMBL" id="KV919426">
    <property type="protein sequence ID" value="OSX69728.1"/>
    <property type="molecule type" value="Genomic_DNA"/>
</dbReference>
<feature type="compositionally biased region" description="Pro residues" evidence="1">
    <location>
        <begin position="74"/>
        <end position="84"/>
    </location>
</feature>
<feature type="compositionally biased region" description="Pro residues" evidence="1">
    <location>
        <begin position="223"/>
        <end position="234"/>
    </location>
</feature>
<keyword evidence="3" id="KW-1185">Reference proteome</keyword>
<feature type="compositionally biased region" description="Low complexity" evidence="1">
    <location>
        <begin position="64"/>
        <end position="73"/>
    </location>
</feature>
<feature type="compositionally biased region" description="Low complexity" evidence="1">
    <location>
        <begin position="85"/>
        <end position="119"/>
    </location>
</feature>
<dbReference type="Proteomes" id="UP000218209">
    <property type="component" value="Unassembled WGS sequence"/>
</dbReference>
<sequence length="617" mass="65322">MPSMGMVPPLSDRAAQMAALAGRQPPMAVQPAWGMGAFVYPPPPEVTPPAGYGMSPYQPMLFGQPLPSMSTSLPPLPQQQPPQMQPQFAQQQQQEYVQQQRLQQQQQLQHQQQQQVDLIRQQERQRQQYERQLANQQQQQQLDQQQFSQQQQSQQQQQQPKPLPATPPPLTSPPPPPPTPMHSFDESPGDSFEPTSAAAADASPPANDGSAAAEPAAPSAFVPSPPSVPLPHPLAPSSLSAAAVEEALANMAKPPAGGDVDTWSGTSFDLVPPDRDAPAVDVVTAAVVATTVPDESRRWRDAVDGEGESDVDDDHVPLVVNRARTDAEAVLFADDPEEDAAVEAAATEAASRAAAQAAIEAAADLRLEPLEVLTREAEGYPYASASGPAPVRQSSYPRQRRPSLLHLGIGTDPATWASNLSGPMTPLAPTSARMSGMLTPLTTLAPAPSGIDSLVRIDSGPLLSRDPSREQLTMPPWLASGGPVIGLGRGPLAAGDREMSFDYFGQRGRLSNWGSTSSNLRMRDVSDDQGLTALMHGTSIDEGLSVRALPRGMSVEGDLLAAPTAPGHAGGFTNVHREMSMEWPATARGGCGFAAYGEAAEARLAGSDATGEVAHNP</sequence>
<feature type="compositionally biased region" description="Low complexity" evidence="1">
    <location>
        <begin position="130"/>
        <end position="160"/>
    </location>
</feature>
<proteinExistence type="predicted"/>
<organism evidence="2 3">
    <name type="scientific">Porphyra umbilicalis</name>
    <name type="common">Purple laver</name>
    <name type="synonym">Red alga</name>
    <dbReference type="NCBI Taxonomy" id="2786"/>
    <lineage>
        <taxon>Eukaryota</taxon>
        <taxon>Rhodophyta</taxon>
        <taxon>Bangiophyceae</taxon>
        <taxon>Bangiales</taxon>
        <taxon>Bangiaceae</taxon>
        <taxon>Porphyra</taxon>
    </lineage>
</organism>
<feature type="region of interest" description="Disordered" evidence="1">
    <location>
        <begin position="250"/>
        <end position="269"/>
    </location>
</feature>